<comment type="caution">
    <text evidence="6">The sequence shown here is derived from an EMBL/GenBank/DDBJ whole genome shotgun (WGS) entry which is preliminary data.</text>
</comment>
<protein>
    <submittedName>
        <fullName evidence="6">GT2 family glycosyltransferase</fullName>
    </submittedName>
</protein>
<proteinExistence type="inferred from homology"/>
<reference evidence="6 7" key="1">
    <citation type="submission" date="2019-07" db="EMBL/GenBank/DDBJ databases">
        <title>Genomic Encyclopedia of Type Strains, Phase III (KMG-III): the genomes of soil and plant-associated and newly described type strains.</title>
        <authorList>
            <person name="Whitman W."/>
        </authorList>
    </citation>
    <scope>NUCLEOTIDE SEQUENCE [LARGE SCALE GENOMIC DNA]</scope>
    <source>
        <strain evidence="6 7">BL24</strain>
    </source>
</reference>
<keyword evidence="7" id="KW-1185">Reference proteome</keyword>
<dbReference type="Pfam" id="PF00535">
    <property type="entry name" value="Glycos_transf_2"/>
    <property type="match status" value="1"/>
</dbReference>
<dbReference type="PANTHER" id="PTHR43179">
    <property type="entry name" value="RHAMNOSYLTRANSFERASE WBBL"/>
    <property type="match status" value="1"/>
</dbReference>
<evidence type="ECO:0000256" key="3">
    <source>
        <dbReference type="ARBA" id="ARBA00022676"/>
    </source>
</evidence>
<sequence>MNTEIATHSLELLQGGYEGVIHLQNCIRRGELNAPDIAIFETMGELLDILEKSMAEADVPHRVPEINANLRYYLDGLMQDLNDDQVDRFLYDFRFHFYSLYRVLEFEIAYIVERHVDKEAYPRFYPEIVDVDHHEIVTLGEEAGCKVSVVLLAYNNLAVTRDCVDSIIANMGDMDYELVLVDNGSTDGTKAYFDSVPGAKVIHLKYNIHLVKGFNMGLMAAEGRYTAAVCNDFIFTSNWIHNLMACIESDPQIGYVSPGATSISNMQQIDIPFVSIADFQERARAFNISNPSKWEERVVLLPNVLCCRTALLEKIGYYDTRFYRGEFLDDDISFKIRRAGYKLVYCADTVTHHYGSLTTTSDHLTGSLEEGRRSFFDKYGLDAWQDARMDSTYLEIDRKYLSGAQTLLGVDVKCGATFMQIKNRIWSEFGIQPDLRLCTTEPKYETDLRTLSDDVSVIERLDQLPEVVCGKLDLIYIEKPLDTYPEEASVVFGMLARMLADNGSLIFYVTNNISIEAIFDMLNASASLHNRRIYVRNMLLTEARKHGFGQAAVMDFIVERGPQATRMIESVAKLLSGNQETQARYIVAAMKPGYAMYQLKLEAIPD</sequence>
<evidence type="ECO:0000259" key="5">
    <source>
        <dbReference type="Pfam" id="PF00535"/>
    </source>
</evidence>
<accession>A0A5S5CBL5</accession>
<dbReference type="OrthoDB" id="8936324at2"/>
<dbReference type="EMBL" id="VNHS01000004">
    <property type="protein sequence ID" value="TYP75736.1"/>
    <property type="molecule type" value="Genomic_DNA"/>
</dbReference>
<organism evidence="6 7">
    <name type="scientific">Paenibacillus methanolicus</name>
    <dbReference type="NCBI Taxonomy" id="582686"/>
    <lineage>
        <taxon>Bacteria</taxon>
        <taxon>Bacillati</taxon>
        <taxon>Bacillota</taxon>
        <taxon>Bacilli</taxon>
        <taxon>Bacillales</taxon>
        <taxon>Paenibacillaceae</taxon>
        <taxon>Paenibacillus</taxon>
    </lineage>
</organism>
<comment type="similarity">
    <text evidence="2">Belongs to the glycosyltransferase 2 family.</text>
</comment>
<dbReference type="AlphaFoldDB" id="A0A5S5CBL5"/>
<dbReference type="GO" id="GO:0016757">
    <property type="term" value="F:glycosyltransferase activity"/>
    <property type="evidence" value="ECO:0007669"/>
    <property type="project" value="UniProtKB-KW"/>
</dbReference>
<dbReference type="InterPro" id="IPR001173">
    <property type="entry name" value="Glyco_trans_2-like"/>
</dbReference>
<keyword evidence="4 6" id="KW-0808">Transferase</keyword>
<dbReference type="Gene3D" id="3.90.550.10">
    <property type="entry name" value="Spore Coat Polysaccharide Biosynthesis Protein SpsA, Chain A"/>
    <property type="match status" value="1"/>
</dbReference>
<dbReference type="RefSeq" id="WP_148929648.1">
    <property type="nucleotide sequence ID" value="NZ_VNHS01000004.1"/>
</dbReference>
<dbReference type="Proteomes" id="UP000323257">
    <property type="component" value="Unassembled WGS sequence"/>
</dbReference>
<name>A0A5S5CBL5_9BACL</name>
<evidence type="ECO:0000256" key="1">
    <source>
        <dbReference type="ARBA" id="ARBA00004776"/>
    </source>
</evidence>
<feature type="domain" description="Glycosyltransferase 2-like" evidence="5">
    <location>
        <begin position="148"/>
        <end position="253"/>
    </location>
</feature>
<keyword evidence="3" id="KW-0328">Glycosyltransferase</keyword>
<gene>
    <name evidence="6" type="ORF">BCM02_104417</name>
</gene>
<evidence type="ECO:0000256" key="4">
    <source>
        <dbReference type="ARBA" id="ARBA00022679"/>
    </source>
</evidence>
<evidence type="ECO:0000256" key="2">
    <source>
        <dbReference type="ARBA" id="ARBA00006739"/>
    </source>
</evidence>
<dbReference type="PANTHER" id="PTHR43179:SF12">
    <property type="entry name" value="GALACTOFURANOSYLTRANSFERASE GLFT2"/>
    <property type="match status" value="1"/>
</dbReference>
<evidence type="ECO:0000313" key="7">
    <source>
        <dbReference type="Proteomes" id="UP000323257"/>
    </source>
</evidence>
<dbReference type="InterPro" id="IPR029044">
    <property type="entry name" value="Nucleotide-diphossugar_trans"/>
</dbReference>
<dbReference type="SUPFAM" id="SSF53448">
    <property type="entry name" value="Nucleotide-diphospho-sugar transferases"/>
    <property type="match status" value="1"/>
</dbReference>
<comment type="pathway">
    <text evidence="1">Cell wall biogenesis; cell wall polysaccharide biosynthesis.</text>
</comment>
<evidence type="ECO:0000313" key="6">
    <source>
        <dbReference type="EMBL" id="TYP75736.1"/>
    </source>
</evidence>